<reference evidence="3 4" key="1">
    <citation type="journal article" date="2018" name="Evol. Lett.">
        <title>Horizontal gene cluster transfer increased hallucinogenic mushroom diversity.</title>
        <authorList>
            <person name="Reynolds H.T."/>
            <person name="Vijayakumar V."/>
            <person name="Gluck-Thaler E."/>
            <person name="Korotkin H.B."/>
            <person name="Matheny P.B."/>
            <person name="Slot J.C."/>
        </authorList>
    </citation>
    <scope>NUCLEOTIDE SEQUENCE [LARGE SCALE GENOMIC DNA]</scope>
    <source>
        <strain evidence="3 4">2629</strain>
    </source>
</reference>
<evidence type="ECO:0000259" key="2">
    <source>
        <dbReference type="Pfam" id="PF20149"/>
    </source>
</evidence>
<name>A0A409WEZ2_9AGAR</name>
<evidence type="ECO:0000313" key="4">
    <source>
        <dbReference type="Proteomes" id="UP000284842"/>
    </source>
</evidence>
<dbReference type="EMBL" id="NHTK01005507">
    <property type="protein sequence ID" value="PPQ77053.1"/>
    <property type="molecule type" value="Genomic_DNA"/>
</dbReference>
<evidence type="ECO:0000256" key="1">
    <source>
        <dbReference type="SAM" id="MobiDB-lite"/>
    </source>
</evidence>
<feature type="compositionally biased region" description="Acidic residues" evidence="1">
    <location>
        <begin position="140"/>
        <end position="155"/>
    </location>
</feature>
<feature type="compositionally biased region" description="Acidic residues" evidence="1">
    <location>
        <begin position="116"/>
        <end position="134"/>
    </location>
</feature>
<feature type="compositionally biased region" description="Basic and acidic residues" evidence="1">
    <location>
        <begin position="85"/>
        <end position="98"/>
    </location>
</feature>
<feature type="compositionally biased region" description="Basic and acidic residues" evidence="1">
    <location>
        <begin position="223"/>
        <end position="235"/>
    </location>
</feature>
<protein>
    <recommendedName>
        <fullName evidence="2">DUF6532 domain-containing protein</fullName>
    </recommendedName>
</protein>
<feature type="domain" description="DUF6532" evidence="2">
    <location>
        <begin position="334"/>
        <end position="569"/>
    </location>
</feature>
<sequence>MDAASDLSDSVANRNRITDEQKRRRKLNMTVQRQAEEEALINSTGRIPRQAKTNANKNAVWMKAQGKKRRASRSPSPSGNVKVLGDSDRHNVPQKETHSSGNKTKAKKAKPNANYSDDEEPIASEEDDELDSSDFSDNNDQLDSDEESEEDMSDEELARRKLDEMPLQVTKSVENLFDDDEDVEYITSKKRTDTRTLPQSVDTEESESNSNISVGVKRKAKTLKRDEQWDAERPTKVVATPKPVNNGPTLKAPCRPKKATSTIPSASDASSPSIRVAGKKVVMGSPDGDDDGDDDPDDTTAVFVPDADWPEETRIRPGKLAHQNAFIVNLVHQAIESVEEDLVLKDAWVELHKTNEYRFNVVMRSIDDLADEDPAYQVIRRRVALDERYVKTLGHWFMNRLALRRNAMRFQASADSIQIFRLGKGPGCADRVKALLLNEGYVFPGSWGKDDDGKPLWIVTEKDTYSQIYHNQAIIDCISMSFFANGSSFGYRFREEYKTSLPDLPAYPEPEITIPIVALAATAVYAAIWELRDGIHPTKKMSALNARKDRFSGEMFRSVYLAHVGDLTELKTRAKISYHKIMASIYSKVTVNDPMGSSAHHGERRRGPLAGVDFSAVFEN</sequence>
<dbReference type="OrthoDB" id="3068057at2759"/>
<accession>A0A409WEZ2</accession>
<dbReference type="AlphaFoldDB" id="A0A409WEZ2"/>
<dbReference type="InterPro" id="IPR045341">
    <property type="entry name" value="DUF6532"/>
</dbReference>
<proteinExistence type="predicted"/>
<dbReference type="STRING" id="181874.A0A409WEZ2"/>
<keyword evidence="4" id="KW-1185">Reference proteome</keyword>
<dbReference type="Proteomes" id="UP000284842">
    <property type="component" value="Unassembled WGS sequence"/>
</dbReference>
<gene>
    <name evidence="3" type="ORF">CVT24_009601</name>
</gene>
<dbReference type="Pfam" id="PF20149">
    <property type="entry name" value="DUF6532"/>
    <property type="match status" value="1"/>
</dbReference>
<dbReference type="InParanoid" id="A0A409WEZ2"/>
<evidence type="ECO:0000313" key="3">
    <source>
        <dbReference type="EMBL" id="PPQ77053.1"/>
    </source>
</evidence>
<feature type="compositionally biased region" description="Low complexity" evidence="1">
    <location>
        <begin position="260"/>
        <end position="274"/>
    </location>
</feature>
<organism evidence="3 4">
    <name type="scientific">Panaeolus cyanescens</name>
    <dbReference type="NCBI Taxonomy" id="181874"/>
    <lineage>
        <taxon>Eukaryota</taxon>
        <taxon>Fungi</taxon>
        <taxon>Dikarya</taxon>
        <taxon>Basidiomycota</taxon>
        <taxon>Agaricomycotina</taxon>
        <taxon>Agaricomycetes</taxon>
        <taxon>Agaricomycetidae</taxon>
        <taxon>Agaricales</taxon>
        <taxon>Agaricineae</taxon>
        <taxon>Galeropsidaceae</taxon>
        <taxon>Panaeolus</taxon>
    </lineage>
</organism>
<feature type="region of interest" description="Disordered" evidence="1">
    <location>
        <begin position="1"/>
        <end position="275"/>
    </location>
</feature>
<feature type="compositionally biased region" description="Polar residues" evidence="1">
    <location>
        <begin position="41"/>
        <end position="57"/>
    </location>
</feature>
<comment type="caution">
    <text evidence="3">The sequence shown here is derived from an EMBL/GenBank/DDBJ whole genome shotgun (WGS) entry which is preliminary data.</text>
</comment>